<sequence>MRTGIDLSLPGTGPGEQSSQDLAKFSLSSLVARTGTGLSHQRQVPESNTCAQRFSAAHHAYGNRYGVWRLPEVDYHTGDQLAGADKNLWPRPFQPCYILAEGGRRWHGGTSDGSE</sequence>
<organism evidence="2">
    <name type="scientific">Ananas comosus var. bracteatus</name>
    <name type="common">red pineapple</name>
    <dbReference type="NCBI Taxonomy" id="296719"/>
    <lineage>
        <taxon>Eukaryota</taxon>
        <taxon>Viridiplantae</taxon>
        <taxon>Streptophyta</taxon>
        <taxon>Embryophyta</taxon>
        <taxon>Tracheophyta</taxon>
        <taxon>Spermatophyta</taxon>
        <taxon>Magnoliopsida</taxon>
        <taxon>Liliopsida</taxon>
        <taxon>Poales</taxon>
        <taxon>Bromeliaceae</taxon>
        <taxon>Bromelioideae</taxon>
        <taxon>Ananas</taxon>
    </lineage>
</organism>
<evidence type="ECO:0000256" key="1">
    <source>
        <dbReference type="SAM" id="MobiDB-lite"/>
    </source>
</evidence>
<dbReference type="AlphaFoldDB" id="A0A6V7P206"/>
<dbReference type="EMBL" id="LR862144">
    <property type="protein sequence ID" value="CAD1824853.1"/>
    <property type="molecule type" value="Genomic_DNA"/>
</dbReference>
<feature type="region of interest" description="Disordered" evidence="1">
    <location>
        <begin position="1"/>
        <end position="20"/>
    </location>
</feature>
<gene>
    <name evidence="2" type="ORF">CB5_LOCUS8064</name>
</gene>
<evidence type="ECO:0000313" key="2">
    <source>
        <dbReference type="EMBL" id="CAD1824853.1"/>
    </source>
</evidence>
<reference evidence="2" key="1">
    <citation type="submission" date="2020-07" db="EMBL/GenBank/DDBJ databases">
        <authorList>
            <person name="Lin J."/>
        </authorList>
    </citation>
    <scope>NUCLEOTIDE SEQUENCE</scope>
</reference>
<name>A0A6V7P206_ANACO</name>
<protein>
    <submittedName>
        <fullName evidence="2">Uncharacterized protein</fullName>
    </submittedName>
</protein>
<proteinExistence type="predicted"/>
<accession>A0A6V7P206</accession>